<dbReference type="RefSeq" id="WP_203772597.1">
    <property type="nucleotide sequence ID" value="NZ_BAAABO010000022.1"/>
</dbReference>
<keyword evidence="4" id="KW-1185">Reference proteome</keyword>
<dbReference type="PROSITE" id="PS51257">
    <property type="entry name" value="PROKAR_LIPOPROTEIN"/>
    <property type="match status" value="1"/>
</dbReference>
<dbReference type="EMBL" id="BOMI01000134">
    <property type="protein sequence ID" value="GID78051.1"/>
    <property type="molecule type" value="Genomic_DNA"/>
</dbReference>
<feature type="chain" id="PRO_5046496954" description="Lipoprotein" evidence="2">
    <location>
        <begin position="28"/>
        <end position="260"/>
    </location>
</feature>
<feature type="compositionally biased region" description="Low complexity" evidence="1">
    <location>
        <begin position="151"/>
        <end position="173"/>
    </location>
</feature>
<reference evidence="3 4" key="1">
    <citation type="submission" date="2021-01" db="EMBL/GenBank/DDBJ databases">
        <title>Whole genome shotgun sequence of Actinoplanes deccanensis NBRC 13994.</title>
        <authorList>
            <person name="Komaki H."/>
            <person name="Tamura T."/>
        </authorList>
    </citation>
    <scope>NUCLEOTIDE SEQUENCE [LARGE SCALE GENOMIC DNA]</scope>
    <source>
        <strain evidence="3 4">NBRC 13994</strain>
    </source>
</reference>
<organism evidence="3 4">
    <name type="scientific">Paractinoplanes deccanensis</name>
    <dbReference type="NCBI Taxonomy" id="113561"/>
    <lineage>
        <taxon>Bacteria</taxon>
        <taxon>Bacillati</taxon>
        <taxon>Actinomycetota</taxon>
        <taxon>Actinomycetes</taxon>
        <taxon>Micromonosporales</taxon>
        <taxon>Micromonosporaceae</taxon>
        <taxon>Paractinoplanes</taxon>
    </lineage>
</organism>
<gene>
    <name evidence="3" type="ORF">Ade02nite_66920</name>
</gene>
<keyword evidence="2" id="KW-0732">Signal</keyword>
<evidence type="ECO:0008006" key="5">
    <source>
        <dbReference type="Google" id="ProtNLM"/>
    </source>
</evidence>
<comment type="caution">
    <text evidence="3">The sequence shown here is derived from an EMBL/GenBank/DDBJ whole genome shotgun (WGS) entry which is preliminary data.</text>
</comment>
<protein>
    <recommendedName>
        <fullName evidence="5">Lipoprotein</fullName>
    </recommendedName>
</protein>
<sequence length="260" mass="26086">MRSLGTRRVALAAGVATVAVMALSACSAGQVAETAILDAPISGLNTQSPDGRLEIRNLQVIYNSPEGYEAGGRAQLELSLYNTTTSPIQVSISSSPQQGSTNNLVSAQQIGLSGGAEAASPGPNPEPSGSRPSQDEVGGSNDQAGGIPDQPSVAPGGSSGRPSAGASAPSEPAQQLLPAQITIPALSSATFLPEDEQKVWAVGLSDKLAPGTSLALTFEVSGNSQPLQVEAPFAVPLSPASRGPALTGENEEHENLGGGE</sequence>
<evidence type="ECO:0000313" key="4">
    <source>
        <dbReference type="Proteomes" id="UP000609879"/>
    </source>
</evidence>
<proteinExistence type="predicted"/>
<evidence type="ECO:0000256" key="1">
    <source>
        <dbReference type="SAM" id="MobiDB-lite"/>
    </source>
</evidence>
<dbReference type="Proteomes" id="UP000609879">
    <property type="component" value="Unassembled WGS sequence"/>
</dbReference>
<feature type="region of interest" description="Disordered" evidence="1">
    <location>
        <begin position="114"/>
        <end position="176"/>
    </location>
</feature>
<evidence type="ECO:0000256" key="2">
    <source>
        <dbReference type="SAM" id="SignalP"/>
    </source>
</evidence>
<feature type="signal peptide" evidence="2">
    <location>
        <begin position="1"/>
        <end position="27"/>
    </location>
</feature>
<feature type="region of interest" description="Disordered" evidence="1">
    <location>
        <begin position="238"/>
        <end position="260"/>
    </location>
</feature>
<accession>A0ABQ3YDH1</accession>
<evidence type="ECO:0000313" key="3">
    <source>
        <dbReference type="EMBL" id="GID78051.1"/>
    </source>
</evidence>
<name>A0ABQ3YDH1_9ACTN</name>